<dbReference type="RefSeq" id="WP_272085562.1">
    <property type="nucleotide sequence ID" value="NZ_JAQNDL010000001.1"/>
</dbReference>
<name>A0ABT5DXA1_9BACT</name>
<gene>
    <name evidence="2" type="ORF">POL25_09245</name>
</gene>
<proteinExistence type="predicted"/>
<feature type="region of interest" description="Disordered" evidence="1">
    <location>
        <begin position="1"/>
        <end position="35"/>
    </location>
</feature>
<organism evidence="2 3">
    <name type="scientific">Nannocystis bainbridge</name>
    <dbReference type="NCBI Taxonomy" id="2995303"/>
    <lineage>
        <taxon>Bacteria</taxon>
        <taxon>Pseudomonadati</taxon>
        <taxon>Myxococcota</taxon>
        <taxon>Polyangia</taxon>
        <taxon>Nannocystales</taxon>
        <taxon>Nannocystaceae</taxon>
        <taxon>Nannocystis</taxon>
    </lineage>
</organism>
<dbReference type="Proteomes" id="UP001221686">
    <property type="component" value="Unassembled WGS sequence"/>
</dbReference>
<sequence length="47" mass="4887">MSSRSPISALQGRRRGGDPDDDLPGGIGNEPVARRGARALTVAELLT</sequence>
<evidence type="ECO:0000313" key="3">
    <source>
        <dbReference type="Proteomes" id="UP001221686"/>
    </source>
</evidence>
<keyword evidence="3" id="KW-1185">Reference proteome</keyword>
<reference evidence="2 3" key="1">
    <citation type="submission" date="2022-11" db="EMBL/GenBank/DDBJ databases">
        <title>Minimal conservation of predation-associated metabolite biosynthetic gene clusters underscores biosynthetic potential of Myxococcota including descriptions for ten novel species: Archangium lansinium sp. nov., Myxococcus landrumus sp. nov., Nannocystis bai.</title>
        <authorList>
            <person name="Ahearne A."/>
            <person name="Stevens C."/>
            <person name="Dowd S."/>
        </authorList>
    </citation>
    <scope>NUCLEOTIDE SEQUENCE [LARGE SCALE GENOMIC DNA]</scope>
    <source>
        <strain evidence="2 3">BB15-2</strain>
    </source>
</reference>
<evidence type="ECO:0000256" key="1">
    <source>
        <dbReference type="SAM" id="MobiDB-lite"/>
    </source>
</evidence>
<accession>A0ABT5DXA1</accession>
<comment type="caution">
    <text evidence="2">The sequence shown here is derived from an EMBL/GenBank/DDBJ whole genome shotgun (WGS) entry which is preliminary data.</text>
</comment>
<dbReference type="EMBL" id="JAQNDL010000001">
    <property type="protein sequence ID" value="MDC0717076.1"/>
    <property type="molecule type" value="Genomic_DNA"/>
</dbReference>
<evidence type="ECO:0000313" key="2">
    <source>
        <dbReference type="EMBL" id="MDC0717076.1"/>
    </source>
</evidence>
<protein>
    <submittedName>
        <fullName evidence="2">Uncharacterized protein</fullName>
    </submittedName>
</protein>